<comment type="caution">
    <text evidence="2">The sequence shown here is derived from an EMBL/GenBank/DDBJ whole genome shotgun (WGS) entry which is preliminary data.</text>
</comment>
<proteinExistence type="predicted"/>
<organism evidence="2 3">
    <name type="scientific">Gordonibacter faecis</name>
    <dbReference type="NCBI Taxonomy" id="3047475"/>
    <lineage>
        <taxon>Bacteria</taxon>
        <taxon>Bacillati</taxon>
        <taxon>Actinomycetota</taxon>
        <taxon>Coriobacteriia</taxon>
        <taxon>Eggerthellales</taxon>
        <taxon>Eggerthellaceae</taxon>
        <taxon>Gordonibacter</taxon>
    </lineage>
</organism>
<sequence length="53" mass="5692">MKQVQQQANTTVETTAATVTTATSETSEAIKKLSSTKQSHSKFGVPFSKAFKT</sequence>
<dbReference type="RefSeq" id="WP_283831166.1">
    <property type="nucleotide sequence ID" value="NZ_JASJEU010000006.1"/>
</dbReference>
<name>A0ABT7DJX8_9ACTN</name>
<gene>
    <name evidence="2" type="ORF">QNJ86_03325</name>
</gene>
<dbReference type="Proteomes" id="UP001232750">
    <property type="component" value="Unassembled WGS sequence"/>
</dbReference>
<evidence type="ECO:0000313" key="2">
    <source>
        <dbReference type="EMBL" id="MDJ1649823.1"/>
    </source>
</evidence>
<reference evidence="2 3" key="1">
    <citation type="submission" date="2023-05" db="EMBL/GenBank/DDBJ databases">
        <title>Gordonibacter KGMB12511T sp. nov., isolated from faeces of healthy Korean.</title>
        <authorList>
            <person name="Kim H.S."/>
            <person name="Kim J.-S."/>
            <person name="Suh M.K."/>
            <person name="Eom M.K."/>
            <person name="Do H.E."/>
            <person name="Lee J.-S."/>
        </authorList>
    </citation>
    <scope>NUCLEOTIDE SEQUENCE [LARGE SCALE GENOMIC DNA]</scope>
    <source>
        <strain evidence="2 3">KGMB12511</strain>
    </source>
</reference>
<dbReference type="EMBL" id="JASJEU010000006">
    <property type="protein sequence ID" value="MDJ1649823.1"/>
    <property type="molecule type" value="Genomic_DNA"/>
</dbReference>
<evidence type="ECO:0000256" key="1">
    <source>
        <dbReference type="SAM" id="MobiDB-lite"/>
    </source>
</evidence>
<feature type="compositionally biased region" description="Low complexity" evidence="1">
    <location>
        <begin position="10"/>
        <end position="27"/>
    </location>
</feature>
<keyword evidence="3" id="KW-1185">Reference proteome</keyword>
<protein>
    <submittedName>
        <fullName evidence="2">Uncharacterized protein</fullName>
    </submittedName>
</protein>
<accession>A0ABT7DJX8</accession>
<feature type="region of interest" description="Disordered" evidence="1">
    <location>
        <begin position="1"/>
        <end position="53"/>
    </location>
</feature>
<evidence type="ECO:0000313" key="3">
    <source>
        <dbReference type="Proteomes" id="UP001232750"/>
    </source>
</evidence>